<dbReference type="PIRSF" id="PIRSF019217">
    <property type="entry name" value="Acetone_carboxlyase_gsu"/>
    <property type="match status" value="1"/>
</dbReference>
<protein>
    <submittedName>
        <fullName evidence="1">Acetone carboxylase, gamma subunit</fullName>
    </submittedName>
</protein>
<organism evidence="1 2">
    <name type="scientific">Saccharomonospora viridis (strain ATCC 15386 / DSM 43017 / JCM 3036 / CCUG 5913 / NBRC 12207 / NCIMB 9602 / P101)</name>
    <name type="common">Thermoactinomyces viridis</name>
    <dbReference type="NCBI Taxonomy" id="471857"/>
    <lineage>
        <taxon>Bacteria</taxon>
        <taxon>Bacillati</taxon>
        <taxon>Actinomycetota</taxon>
        <taxon>Actinomycetes</taxon>
        <taxon>Pseudonocardiales</taxon>
        <taxon>Pseudonocardiaceae</taxon>
        <taxon>Saccharomonospora</taxon>
    </lineage>
</organism>
<dbReference type="InterPro" id="IPR016750">
    <property type="entry name" value="Aceto_COase_bsu/gsu"/>
</dbReference>
<dbReference type="KEGG" id="svi:Svir_21470"/>
<accession>C7MWQ4</accession>
<dbReference type="Proteomes" id="UP000000841">
    <property type="component" value="Chromosome"/>
</dbReference>
<dbReference type="Pfam" id="PF08882">
    <property type="entry name" value="Acetone_carb_G"/>
    <property type="match status" value="1"/>
</dbReference>
<gene>
    <name evidence="1" type="ordered locus">Svir_21470</name>
</gene>
<dbReference type="HOGENOM" id="CLU_1641736_0_0_11"/>
<name>C7MWQ4_SACVD</name>
<keyword evidence="2" id="KW-1185">Reference proteome</keyword>
<dbReference type="STRING" id="471857.Svir_21470"/>
<proteinExistence type="predicted"/>
<evidence type="ECO:0000313" key="1">
    <source>
        <dbReference type="EMBL" id="ACU97158.1"/>
    </source>
</evidence>
<reference evidence="1 2" key="1">
    <citation type="journal article" date="2009" name="Stand. Genomic Sci.">
        <title>Complete genome sequence of Saccharomonospora viridis type strain (P101).</title>
        <authorList>
            <person name="Pati A."/>
            <person name="Sikorski J."/>
            <person name="Nolan M."/>
            <person name="Lapidus A."/>
            <person name="Copeland A."/>
            <person name="Glavina Del Rio T."/>
            <person name="Lucas S."/>
            <person name="Chen F."/>
            <person name="Tice H."/>
            <person name="Pitluck S."/>
            <person name="Cheng J.F."/>
            <person name="Chertkov O."/>
            <person name="Brettin T."/>
            <person name="Han C."/>
            <person name="Detter J.C."/>
            <person name="Kuske C."/>
            <person name="Bruce D."/>
            <person name="Goodwin L."/>
            <person name="Chain P."/>
            <person name="D'haeseleer P."/>
            <person name="Chen A."/>
            <person name="Palaniappan K."/>
            <person name="Ivanova N."/>
            <person name="Mavromatis K."/>
            <person name="Mikhailova N."/>
            <person name="Rohde M."/>
            <person name="Tindall B.J."/>
            <person name="Goker M."/>
            <person name="Bristow J."/>
            <person name="Eisen J.A."/>
            <person name="Markowitz V."/>
            <person name="Hugenholtz P."/>
            <person name="Kyrpides N.C."/>
            <person name="Klenk H.P."/>
        </authorList>
    </citation>
    <scope>NUCLEOTIDE SEQUENCE [LARGE SCALE GENOMIC DNA]</scope>
    <source>
        <strain evidence="2">ATCC 15386 / DSM 43017 / JCM 3036 / NBRC 12207 / P101</strain>
    </source>
</reference>
<dbReference type="EMBL" id="CP001683">
    <property type="protein sequence ID" value="ACU97158.1"/>
    <property type="molecule type" value="Genomic_DNA"/>
</dbReference>
<evidence type="ECO:0000313" key="2">
    <source>
        <dbReference type="Proteomes" id="UP000000841"/>
    </source>
</evidence>
<sequence>MTSCDKKTIQDLIDGTLPWPAAKSITSSYKDDDRCDTHLQILWERVPWPEQILCPIGEHLHIVQAASGRAVRCDCGHEFGDYRQNWKLNTLVRVRGDRESIEEIYPGRYACDPEWMRIREFLCLGCYTLLGSRPLHRAFRSCSTS</sequence>
<dbReference type="RefSeq" id="WP_015786471.1">
    <property type="nucleotide sequence ID" value="NC_013159.1"/>
</dbReference>
<dbReference type="eggNOG" id="COG4647">
    <property type="taxonomic scope" value="Bacteria"/>
</dbReference>
<dbReference type="AlphaFoldDB" id="C7MWQ4"/>